<feature type="chain" id="PRO_5046067753" description="F5/8 type C domain protein" evidence="1">
    <location>
        <begin position="23"/>
        <end position="206"/>
    </location>
</feature>
<feature type="signal peptide" evidence="1">
    <location>
        <begin position="1"/>
        <end position="22"/>
    </location>
</feature>
<name>A0ABR4MDZ7_9PEZI</name>
<evidence type="ECO:0008006" key="4">
    <source>
        <dbReference type="Google" id="ProtNLM"/>
    </source>
</evidence>
<dbReference type="GeneID" id="98119719"/>
<dbReference type="Proteomes" id="UP001610728">
    <property type="component" value="Unassembled WGS sequence"/>
</dbReference>
<keyword evidence="3" id="KW-1185">Reference proteome</keyword>
<keyword evidence="1" id="KW-0732">Signal</keyword>
<sequence>MWPSNFFQLAFIAAIFSTQAIAGDKKVSLPSDLGIEVSYGAFPGKIFATSEEDNFYARLYVTEGLPSIQIDQLYNPSNTVKSSEAVLSVWEDQSKLPLKSLEYIVYYDVHGVDSGKIDEAIKLYGRDPFVEHSIYDITVYPTDTEAWNHLITASFGKDAEEICAEYEEMSDRYIEAFQIGTDCDLGRWVQVDFGRKGDEDAEGAFQ</sequence>
<reference evidence="2 3" key="1">
    <citation type="submission" date="2020-05" db="EMBL/GenBank/DDBJ databases">
        <title>Ceratocystis lukuohia genome.</title>
        <authorList>
            <person name="Harrington T.C."/>
            <person name="Kim K."/>
            <person name="Mayers C.G."/>
        </authorList>
    </citation>
    <scope>NUCLEOTIDE SEQUENCE [LARGE SCALE GENOMIC DNA]</scope>
    <source>
        <strain evidence="2 3">C4212</strain>
    </source>
</reference>
<dbReference type="EMBL" id="JABSNW010000006">
    <property type="protein sequence ID" value="KAL2886493.1"/>
    <property type="molecule type" value="Genomic_DNA"/>
</dbReference>
<evidence type="ECO:0000256" key="1">
    <source>
        <dbReference type="SAM" id="SignalP"/>
    </source>
</evidence>
<protein>
    <recommendedName>
        <fullName evidence="4">F5/8 type C domain protein</fullName>
    </recommendedName>
</protein>
<organism evidence="2 3">
    <name type="scientific">Ceratocystis lukuohia</name>
    <dbReference type="NCBI Taxonomy" id="2019550"/>
    <lineage>
        <taxon>Eukaryota</taxon>
        <taxon>Fungi</taxon>
        <taxon>Dikarya</taxon>
        <taxon>Ascomycota</taxon>
        <taxon>Pezizomycotina</taxon>
        <taxon>Sordariomycetes</taxon>
        <taxon>Hypocreomycetidae</taxon>
        <taxon>Microascales</taxon>
        <taxon>Ceratocystidaceae</taxon>
        <taxon>Ceratocystis</taxon>
    </lineage>
</organism>
<evidence type="ECO:0000313" key="3">
    <source>
        <dbReference type="Proteomes" id="UP001610728"/>
    </source>
</evidence>
<gene>
    <name evidence="2" type="ORF">HOO65_060323</name>
</gene>
<dbReference type="RefSeq" id="XP_070857673.1">
    <property type="nucleotide sequence ID" value="XM_071001108.1"/>
</dbReference>
<comment type="caution">
    <text evidence="2">The sequence shown here is derived from an EMBL/GenBank/DDBJ whole genome shotgun (WGS) entry which is preliminary data.</text>
</comment>
<accession>A0ABR4MDZ7</accession>
<evidence type="ECO:0000313" key="2">
    <source>
        <dbReference type="EMBL" id="KAL2886493.1"/>
    </source>
</evidence>
<proteinExistence type="predicted"/>